<dbReference type="AlphaFoldDB" id="U4LLZ2"/>
<organism evidence="2 3">
    <name type="scientific">Pyronema omphalodes (strain CBS 100304)</name>
    <name type="common">Pyronema confluens</name>
    <dbReference type="NCBI Taxonomy" id="1076935"/>
    <lineage>
        <taxon>Eukaryota</taxon>
        <taxon>Fungi</taxon>
        <taxon>Dikarya</taxon>
        <taxon>Ascomycota</taxon>
        <taxon>Pezizomycotina</taxon>
        <taxon>Pezizomycetes</taxon>
        <taxon>Pezizales</taxon>
        <taxon>Pyronemataceae</taxon>
        <taxon>Pyronema</taxon>
    </lineage>
</organism>
<evidence type="ECO:0000313" key="3">
    <source>
        <dbReference type="Proteomes" id="UP000018144"/>
    </source>
</evidence>
<dbReference type="EMBL" id="HF935439">
    <property type="protein sequence ID" value="CCX30350.1"/>
    <property type="molecule type" value="Genomic_DNA"/>
</dbReference>
<evidence type="ECO:0000313" key="2">
    <source>
        <dbReference type="EMBL" id="CCX30350.1"/>
    </source>
</evidence>
<feature type="signal peptide" evidence="1">
    <location>
        <begin position="1"/>
        <end position="17"/>
    </location>
</feature>
<name>U4LLZ2_PYROM</name>
<accession>U4LLZ2</accession>
<dbReference type="Proteomes" id="UP000018144">
    <property type="component" value="Unassembled WGS sequence"/>
</dbReference>
<reference evidence="2 3" key="1">
    <citation type="journal article" date="2013" name="PLoS Genet.">
        <title>The genome and development-dependent transcriptomes of Pyronema confluens: a window into fungal evolution.</title>
        <authorList>
            <person name="Traeger S."/>
            <person name="Altegoer F."/>
            <person name="Freitag M."/>
            <person name="Gabaldon T."/>
            <person name="Kempken F."/>
            <person name="Kumar A."/>
            <person name="Marcet-Houben M."/>
            <person name="Poggeler S."/>
            <person name="Stajich J.E."/>
            <person name="Nowrousian M."/>
        </authorList>
    </citation>
    <scope>NUCLEOTIDE SEQUENCE [LARGE SCALE GENOMIC DNA]</scope>
    <source>
        <strain evidence="3">CBS 100304</strain>
        <tissue evidence="2">Vegetative mycelium</tissue>
    </source>
</reference>
<evidence type="ECO:0000256" key="1">
    <source>
        <dbReference type="SAM" id="SignalP"/>
    </source>
</evidence>
<keyword evidence="1" id="KW-0732">Signal</keyword>
<feature type="chain" id="PRO_5004652446" evidence="1">
    <location>
        <begin position="18"/>
        <end position="188"/>
    </location>
</feature>
<proteinExistence type="predicted"/>
<sequence>MKTTAIVTLALATLALSAPIEKRNIDLSNPTVNGATTFASDDTNTLSGPALSHVNGAPSVPETPRAIPRDVVEVEPVIGAGVLTGGQHVSQNKVQRDVVEVEPSVEQTLSQNTVNTRDVVEVEPEVSQTLSQNTVNTRDVVEVEPEVSQTLSQNQVNTRDVLEVEPVVGTGVLTGGQTLSENKVNPHH</sequence>
<gene>
    <name evidence="2" type="ORF">PCON_08547</name>
</gene>
<protein>
    <submittedName>
        <fullName evidence="2">Uncharacterized protein</fullName>
    </submittedName>
</protein>
<dbReference type="OrthoDB" id="10538698at2759"/>
<keyword evidence="3" id="KW-1185">Reference proteome</keyword>